<sequence>MTTPRTFLRRGTALLAAAGLLAGAAGATWWATLTPTAAQAEVGAISVPAAVTESVYACPASPGNSVGAVDLGQTSSATSITVLGAGTRAAYGGQRLEDSTLSTDDAVGGVLTLAPGQDSEASATGLVTTSTASGDLRGLTASACAPASAVSWIVGGSAALGSSSELRLVNPGRTTVTATVTLYGSTGPLTLPSGGQVAVPAGGSASVLLESASSADARVAVSVEADGGMLIPSLATESLDGETPAGTDVLTAGAAPSTDLLVPGVVLADPEKDAGSSDAGSSGGEAHSGAQDGGGVQAAAGPALRIVNPSEAEATVSVTLVGADGEKELPGAQSLVIDPGAVFDVSLEGVAAGTYGIRVTSDQPVAGAARLVRTAGEYPAGSGTLMRDVAWVQAQDAAVVADAALTVPAPGRGQTITSTLVLTNPARQSATVTLAAATGSWSQEVTVPGGKTVSVDLDADTLPQGTGALTLSAPQGSQVRAAAVLTQSVEGDAAGTLIAVVPPVADAAAASARSLQLR</sequence>
<dbReference type="Proteomes" id="UP000234778">
    <property type="component" value="Unassembled WGS sequence"/>
</dbReference>
<dbReference type="InterPro" id="IPR006311">
    <property type="entry name" value="TAT_signal"/>
</dbReference>
<feature type="chain" id="PRO_5039671358" evidence="2">
    <location>
        <begin position="28"/>
        <end position="518"/>
    </location>
</feature>
<name>A0A2I1KU72_9ACTO</name>
<accession>A0A2I1KU72</accession>
<evidence type="ECO:0000313" key="4">
    <source>
        <dbReference type="Proteomes" id="UP000234778"/>
    </source>
</evidence>
<keyword evidence="2" id="KW-0732">Signal</keyword>
<proteinExistence type="predicted"/>
<dbReference type="RefSeq" id="WP_101637950.1">
    <property type="nucleotide sequence ID" value="NZ_CP136961.1"/>
</dbReference>
<feature type="region of interest" description="Disordered" evidence="1">
    <location>
        <begin position="269"/>
        <end position="295"/>
    </location>
</feature>
<dbReference type="PROSITE" id="PS51318">
    <property type="entry name" value="TAT"/>
    <property type="match status" value="1"/>
</dbReference>
<comment type="caution">
    <text evidence="3">The sequence shown here is derived from an EMBL/GenBank/DDBJ whole genome shotgun (WGS) entry which is preliminary data.</text>
</comment>
<feature type="compositionally biased region" description="Low complexity" evidence="1">
    <location>
        <begin position="276"/>
        <end position="290"/>
    </location>
</feature>
<dbReference type="InterPro" id="IPR043777">
    <property type="entry name" value="DUF5719"/>
</dbReference>
<dbReference type="AlphaFoldDB" id="A0A2I1KU72"/>
<gene>
    <name evidence="3" type="ORF">CYJ26_03380</name>
</gene>
<evidence type="ECO:0000256" key="2">
    <source>
        <dbReference type="SAM" id="SignalP"/>
    </source>
</evidence>
<dbReference type="GeneID" id="81707977"/>
<reference evidence="3 4" key="1">
    <citation type="submission" date="2017-12" db="EMBL/GenBank/DDBJ databases">
        <title>Phylogenetic diversity of female urinary microbiome.</title>
        <authorList>
            <person name="Thomas-White K."/>
            <person name="Wolfe A.J."/>
        </authorList>
    </citation>
    <scope>NUCLEOTIDE SEQUENCE [LARGE SCALE GENOMIC DNA]</scope>
    <source>
        <strain evidence="3 4">UMB0319</strain>
    </source>
</reference>
<evidence type="ECO:0000256" key="1">
    <source>
        <dbReference type="SAM" id="MobiDB-lite"/>
    </source>
</evidence>
<feature type="signal peptide" evidence="2">
    <location>
        <begin position="1"/>
        <end position="27"/>
    </location>
</feature>
<protein>
    <submittedName>
        <fullName evidence="3">Prevent-host-death protein</fullName>
    </submittedName>
</protein>
<dbReference type="Pfam" id="PF18986">
    <property type="entry name" value="DUF5719"/>
    <property type="match status" value="1"/>
</dbReference>
<dbReference type="EMBL" id="PKHA01000002">
    <property type="protein sequence ID" value="PKY99181.1"/>
    <property type="molecule type" value="Genomic_DNA"/>
</dbReference>
<organism evidence="3 4">
    <name type="scientific">Actinomyces urogenitalis</name>
    <dbReference type="NCBI Taxonomy" id="103621"/>
    <lineage>
        <taxon>Bacteria</taxon>
        <taxon>Bacillati</taxon>
        <taxon>Actinomycetota</taxon>
        <taxon>Actinomycetes</taxon>
        <taxon>Actinomycetales</taxon>
        <taxon>Actinomycetaceae</taxon>
        <taxon>Actinomyces</taxon>
    </lineage>
</organism>
<evidence type="ECO:0000313" key="3">
    <source>
        <dbReference type="EMBL" id="PKY99181.1"/>
    </source>
</evidence>